<dbReference type="InterPro" id="IPR015943">
    <property type="entry name" value="WD40/YVTN_repeat-like_dom_sf"/>
</dbReference>
<dbReference type="RefSeq" id="WP_171185714.1">
    <property type="nucleotide sequence ID" value="NZ_WTPX01000041.1"/>
</dbReference>
<feature type="region of interest" description="Disordered" evidence="1">
    <location>
        <begin position="1537"/>
        <end position="1562"/>
    </location>
</feature>
<dbReference type="InterPro" id="IPR002372">
    <property type="entry name" value="PQQ_rpt_dom"/>
</dbReference>
<sequence length="1562" mass="165204">MPRRRPFSRGSARDPRRFSIPFAAASLLGVILLPTVAQPRNIQGLEDRDGQNFEDPGAGFTAPPLFHLDRAALRQIELSRRAQKAGRVDEAAALAELATNAEFDSVMPDGTPVQVAAADVLHRAASEAEAIVELRLGVAAEDAFEAAFGSGDPQRFAAIAARFPGTIAGRRAEARVADLAMDRGEFEIAARLYAQLAERSATRPVDQNRWRMKAATAYQRAGKGGRADALVRRVPVADRAAFLNALFPQSNANADDPAAVLAALGRGAAPPEALPEWPLVGRLPGRGLTLPGGDPPERVNAVGGPLWTMNLTDEIPPTGADGPGRVIASTVHRDRMGRGESMWPAARPLALREPGGGDSVEDVTVVFTSPSGLTAADAATGEVRWRSGLMLDSEFYQLTRGEEEATLSDRGRGAITGLRNLHEERGYRDAASGALSADDRHVYAVRNVDLPKLILDPDFNALISNGVDLARRNRVNRLVAYDRQTGRIAWTVGGTFTSFNFEGPENPTDEAFFCGPPLPTPHGLAVIAETGGVLRLLVLDPDDGAVRRVMPIAVPALPTFEPPRWRLAGLGVSAAAGLWIVPTSASGVAAVDPLTGDFVWTYRYVSAVQVEDGPPVPRRASLSASEDDQPKWVDHPPKIVADRVLLTPRDSEELHCLDLATGEPIWTRPRGAGRQVAAVVSATDADAAADGIGARGDGDPLTVLVVGDDGVRGLALSDGIERWFTPLPAAVGDATLAGDALLVPLSDDTIVALRPEDGSVLNRLPASGGAGNLIAAGGRLISQTPTEVGAFRTRTETDAAIQAAFAEADAERALSPALLLRAGLALQDGRHADGVADLIAAATASAPAGNAGVAARLAASRARDRLSEVLADGLRRDFATFDPLFRTAAKVLGNPPTGKVARAYVDGLTDSGRLAEAFRTLARLEDGAARPDVTAVAWARPRLPRLFLAADQSVRGGMVKDVADLYAAATDGDSLEAFAGRFGRLCSTPEWRSAAPPLKDAVDLTDAALRRAAAMQRENRKSTPLAAARLLRWAASRPGAAPADETLAEIYASAGASSAAAYLRGQPVSDPLQGRRLAVAEADDRGRVPAMVRIPVGSLPPWETGGRLTGDNVGPHLRWQTDDGRLAFSHILLGGPPRSGSRAMWDGHLLVAGLGDRIVALDTLTRSGTPEPLWRGRITRNVISDGPFFVPSDFDAATARGSRFDGPAVLTPRQLVVRTGSTLTARHPLTSQMLWRRTGLPSQARVIGDDRSIIVLPLGGDRATRLSADDGSEIGLVDVGPAGDRWLERGTRIWSRSFENGAEPRITVSCIDVAGAADDGVPDDGAEPSAAPRTVWSRSFSPDAVFAPNDAATHLTVATPDRRAVVLDLETGEDVESADLGPGPAAASVWGERSLDGWTVIVSDEPDARAERLLDPFGRRAPEATESFAYGLKAGRVLWSRSVSGLPGSVWQPPRLPILALPGRTREDDGGSPYGRQFTLTLIDTRNGAELAEVENHAPLTPIDWEIGPAGPWFVDGSPSEAIDVRLRTRGPDLSVRVLDEPLAEPARATPPSPKGEPSEGS</sequence>
<dbReference type="PANTHER" id="PTHR34512:SF30">
    <property type="entry name" value="OUTER MEMBRANE PROTEIN ASSEMBLY FACTOR BAMB"/>
    <property type="match status" value="1"/>
</dbReference>
<feature type="domain" description="Pyrrolo-quinoline quinone repeat" evidence="2">
    <location>
        <begin position="586"/>
        <end position="770"/>
    </location>
</feature>
<name>A0ABX1VE58_9PLAN</name>
<evidence type="ECO:0000313" key="4">
    <source>
        <dbReference type="Proteomes" id="UP000609651"/>
    </source>
</evidence>
<dbReference type="EMBL" id="WTPX01000041">
    <property type="protein sequence ID" value="NNJ25562.1"/>
    <property type="molecule type" value="Genomic_DNA"/>
</dbReference>
<dbReference type="SUPFAM" id="SSF50998">
    <property type="entry name" value="Quinoprotein alcohol dehydrogenase-like"/>
    <property type="match status" value="2"/>
</dbReference>
<feature type="region of interest" description="Disordered" evidence="1">
    <location>
        <begin position="614"/>
        <end position="633"/>
    </location>
</feature>
<evidence type="ECO:0000256" key="1">
    <source>
        <dbReference type="SAM" id="MobiDB-lite"/>
    </source>
</evidence>
<dbReference type="Gene3D" id="2.130.10.10">
    <property type="entry name" value="YVTN repeat-like/Quinoprotein amine dehydrogenase"/>
    <property type="match status" value="1"/>
</dbReference>
<dbReference type="SMART" id="SM00564">
    <property type="entry name" value="PQQ"/>
    <property type="match status" value="6"/>
</dbReference>
<gene>
    <name evidence="3" type="ORF">LzC2_16340</name>
</gene>
<organism evidence="3 4">
    <name type="scientific">Alienimonas chondri</name>
    <dbReference type="NCBI Taxonomy" id="2681879"/>
    <lineage>
        <taxon>Bacteria</taxon>
        <taxon>Pseudomonadati</taxon>
        <taxon>Planctomycetota</taxon>
        <taxon>Planctomycetia</taxon>
        <taxon>Planctomycetales</taxon>
        <taxon>Planctomycetaceae</taxon>
        <taxon>Alienimonas</taxon>
    </lineage>
</organism>
<dbReference type="PANTHER" id="PTHR34512">
    <property type="entry name" value="CELL SURFACE PROTEIN"/>
    <property type="match status" value="1"/>
</dbReference>
<dbReference type="Pfam" id="PF13360">
    <property type="entry name" value="PQQ_2"/>
    <property type="match status" value="1"/>
</dbReference>
<protein>
    <recommendedName>
        <fullName evidence="2">Pyrrolo-quinoline quinone repeat domain-containing protein</fullName>
    </recommendedName>
</protein>
<evidence type="ECO:0000259" key="2">
    <source>
        <dbReference type="Pfam" id="PF13360"/>
    </source>
</evidence>
<proteinExistence type="predicted"/>
<reference evidence="3 4" key="1">
    <citation type="journal article" date="2020" name="Syst. Appl. Microbiol.">
        <title>Alienimonas chondri sp. nov., a novel planctomycete isolated from the biofilm of the red alga Chondrus crispus.</title>
        <authorList>
            <person name="Vitorino I."/>
            <person name="Albuquerque L."/>
            <person name="Wiegand S."/>
            <person name="Kallscheuer N."/>
            <person name="da Costa M.S."/>
            <person name="Lobo-da-Cunha A."/>
            <person name="Jogler C."/>
            <person name="Lage O.M."/>
        </authorList>
    </citation>
    <scope>NUCLEOTIDE SEQUENCE [LARGE SCALE GENOMIC DNA]</scope>
    <source>
        <strain evidence="3 4">LzC2</strain>
    </source>
</reference>
<evidence type="ECO:0000313" key="3">
    <source>
        <dbReference type="EMBL" id="NNJ25562.1"/>
    </source>
</evidence>
<dbReference type="InterPro" id="IPR011047">
    <property type="entry name" value="Quinoprotein_ADH-like_sf"/>
</dbReference>
<comment type="caution">
    <text evidence="3">The sequence shown here is derived from an EMBL/GenBank/DDBJ whole genome shotgun (WGS) entry which is preliminary data.</text>
</comment>
<accession>A0ABX1VE58</accession>
<keyword evidence="4" id="KW-1185">Reference proteome</keyword>
<dbReference type="InterPro" id="IPR018391">
    <property type="entry name" value="PQQ_b-propeller_rpt"/>
</dbReference>
<dbReference type="Proteomes" id="UP000609651">
    <property type="component" value="Unassembled WGS sequence"/>
</dbReference>